<dbReference type="PANTHER" id="PTHR33877">
    <property type="entry name" value="SLL1193 PROTEIN"/>
    <property type="match status" value="1"/>
</dbReference>
<dbReference type="CDD" id="cd00085">
    <property type="entry name" value="HNHc"/>
    <property type="match status" value="1"/>
</dbReference>
<dbReference type="AlphaFoldDB" id="A0A0F8WI24"/>
<comment type="caution">
    <text evidence="2">The sequence shown here is derived from an EMBL/GenBank/DDBJ whole genome shotgun (WGS) entry which is preliminary data.</text>
</comment>
<dbReference type="GO" id="GO:0004519">
    <property type="term" value="F:endonuclease activity"/>
    <property type="evidence" value="ECO:0007669"/>
    <property type="project" value="InterPro"/>
</dbReference>
<name>A0A0F8WI24_9ZZZZ</name>
<dbReference type="Gene3D" id="1.10.30.50">
    <property type="match status" value="1"/>
</dbReference>
<feature type="domain" description="HNH nuclease" evidence="1">
    <location>
        <begin position="13"/>
        <end position="62"/>
    </location>
</feature>
<dbReference type="Pfam" id="PF01844">
    <property type="entry name" value="HNH"/>
    <property type="match status" value="1"/>
</dbReference>
<dbReference type="InterPro" id="IPR003615">
    <property type="entry name" value="HNH_nuc"/>
</dbReference>
<gene>
    <name evidence="2" type="ORF">LCGC14_3063840</name>
</gene>
<dbReference type="InterPro" id="IPR052892">
    <property type="entry name" value="NA-targeting_endonuclease"/>
</dbReference>
<dbReference type="PANTHER" id="PTHR33877:SF2">
    <property type="entry name" value="OS07G0170200 PROTEIN"/>
    <property type="match status" value="1"/>
</dbReference>
<dbReference type="InterPro" id="IPR002711">
    <property type="entry name" value="HNH"/>
</dbReference>
<dbReference type="GO" id="GO:0008270">
    <property type="term" value="F:zinc ion binding"/>
    <property type="evidence" value="ECO:0007669"/>
    <property type="project" value="InterPro"/>
</dbReference>
<evidence type="ECO:0000259" key="1">
    <source>
        <dbReference type="SMART" id="SM00507"/>
    </source>
</evidence>
<sequence length="107" mass="12231">MKQWKRGKPFSPGAIIRILERDNKQCVYCGSPAWMVDHVIPRRDNGPPITSNGVAVCHRCNIRKGARMREKYLVPAILHLMNCKEDVRWMDTHYGDSEAKEKRPGGG</sequence>
<evidence type="ECO:0000313" key="2">
    <source>
        <dbReference type="EMBL" id="KKK56507.1"/>
    </source>
</evidence>
<dbReference type="GO" id="GO:0003676">
    <property type="term" value="F:nucleic acid binding"/>
    <property type="evidence" value="ECO:0007669"/>
    <property type="project" value="InterPro"/>
</dbReference>
<dbReference type="SMART" id="SM00507">
    <property type="entry name" value="HNHc"/>
    <property type="match status" value="1"/>
</dbReference>
<accession>A0A0F8WI24</accession>
<dbReference type="EMBL" id="LAZR01064961">
    <property type="protein sequence ID" value="KKK56507.1"/>
    <property type="molecule type" value="Genomic_DNA"/>
</dbReference>
<organism evidence="2">
    <name type="scientific">marine sediment metagenome</name>
    <dbReference type="NCBI Taxonomy" id="412755"/>
    <lineage>
        <taxon>unclassified sequences</taxon>
        <taxon>metagenomes</taxon>
        <taxon>ecological metagenomes</taxon>
    </lineage>
</organism>
<protein>
    <recommendedName>
        <fullName evidence="1">HNH nuclease domain-containing protein</fullName>
    </recommendedName>
</protein>
<reference evidence="2" key="1">
    <citation type="journal article" date="2015" name="Nature">
        <title>Complex archaea that bridge the gap between prokaryotes and eukaryotes.</title>
        <authorList>
            <person name="Spang A."/>
            <person name="Saw J.H."/>
            <person name="Jorgensen S.L."/>
            <person name="Zaremba-Niedzwiedzka K."/>
            <person name="Martijn J."/>
            <person name="Lind A.E."/>
            <person name="van Eijk R."/>
            <person name="Schleper C."/>
            <person name="Guy L."/>
            <person name="Ettema T.J."/>
        </authorList>
    </citation>
    <scope>NUCLEOTIDE SEQUENCE</scope>
</reference>
<proteinExistence type="predicted"/>